<gene>
    <name evidence="1" type="ORF">HINF_LOCUS52675</name>
</gene>
<proteinExistence type="predicted"/>
<organism evidence="1 2">
    <name type="scientific">Hexamita inflata</name>
    <dbReference type="NCBI Taxonomy" id="28002"/>
    <lineage>
        <taxon>Eukaryota</taxon>
        <taxon>Metamonada</taxon>
        <taxon>Diplomonadida</taxon>
        <taxon>Hexamitidae</taxon>
        <taxon>Hexamitinae</taxon>
        <taxon>Hexamita</taxon>
    </lineage>
</organism>
<reference evidence="1 2" key="1">
    <citation type="submission" date="2024-07" db="EMBL/GenBank/DDBJ databases">
        <authorList>
            <person name="Akdeniz Z."/>
        </authorList>
    </citation>
    <scope>NUCLEOTIDE SEQUENCE [LARGE SCALE GENOMIC DNA]</scope>
</reference>
<evidence type="ECO:0000313" key="2">
    <source>
        <dbReference type="Proteomes" id="UP001642409"/>
    </source>
</evidence>
<keyword evidence="2" id="KW-1185">Reference proteome</keyword>
<protein>
    <submittedName>
        <fullName evidence="1">Uncharacterized protein</fullName>
    </submittedName>
</protein>
<dbReference type="Proteomes" id="UP001642409">
    <property type="component" value="Unassembled WGS sequence"/>
</dbReference>
<name>A0ABP1KPW1_9EUKA</name>
<dbReference type="EMBL" id="CAXDID020000264">
    <property type="protein sequence ID" value="CAL6066764.1"/>
    <property type="molecule type" value="Genomic_DNA"/>
</dbReference>
<evidence type="ECO:0000313" key="1">
    <source>
        <dbReference type="EMBL" id="CAL6066764.1"/>
    </source>
</evidence>
<sequence>MKHLLHVQKIPNYELYMSVSNNFIYILNKQNEVQAQYPVDFNLAFQTMYTNYCKVKPVVNFSQYFQTHICRGVIYLQYFENVVKLENRQLVFVAQIPFLRKDNENSYFGRIFSLNNDLYVHNNNGQLFKLVDGKFIHVMNLVARYFFQFCDRVVAIQDNSVYRVQSDLSLTLIHNFPVIEYVSYAQSGMLIIQTVLNGFNFQNEFVNLVDMSIREVRQEEHGPNSNISEVWYDKIYGRKNVDSIQALGETGLQLRTKFLNEIFDEEFQNEMVSVYQKYINEQTQQFPQFMIQMRNLLSVDIMIKYYKEQLNLKYNKSDKQLELLTARTHSKLNIIKTLITKQLSQYHLYSTQFVGFNVVENDQ</sequence>
<comment type="caution">
    <text evidence="1">The sequence shown here is derived from an EMBL/GenBank/DDBJ whole genome shotgun (WGS) entry which is preliminary data.</text>
</comment>
<accession>A0ABP1KPW1</accession>